<protein>
    <recommendedName>
        <fullName evidence="4">Glycosyltransferase RgtA/B/C/D-like domain-containing protein</fullName>
    </recommendedName>
</protein>
<accession>A0ABR9D0T4</accession>
<feature type="transmembrane region" description="Helical" evidence="1">
    <location>
        <begin position="97"/>
        <end position="125"/>
    </location>
</feature>
<reference evidence="2 3" key="1">
    <citation type="submission" date="2020-09" db="EMBL/GenBank/DDBJ databases">
        <title>Methylomonas albis sp. nov. and Methylomonas fluvii sp. nov.: Two cold-adapted methanotrophs from the River Elbe and an amended description of Methylovulum psychrotolerans strain Eb1.</title>
        <authorList>
            <person name="Bussmann I.K."/>
            <person name="Klings K.-W."/>
            <person name="Warnstedt J."/>
            <person name="Hoppert M."/>
            <person name="Saborowski A."/>
            <person name="Horn F."/>
            <person name="Liebner S."/>
        </authorList>
    </citation>
    <scope>NUCLEOTIDE SEQUENCE [LARGE SCALE GENOMIC DNA]</scope>
    <source>
        <strain evidence="2 3">EbA</strain>
    </source>
</reference>
<evidence type="ECO:0000313" key="2">
    <source>
        <dbReference type="EMBL" id="MBD9356727.1"/>
    </source>
</evidence>
<keyword evidence="1" id="KW-0812">Transmembrane</keyword>
<dbReference type="EMBL" id="JACXSS010000001">
    <property type="protein sequence ID" value="MBD9356727.1"/>
    <property type="molecule type" value="Genomic_DNA"/>
</dbReference>
<feature type="transmembrane region" description="Helical" evidence="1">
    <location>
        <begin position="64"/>
        <end position="85"/>
    </location>
</feature>
<feature type="transmembrane region" description="Helical" evidence="1">
    <location>
        <begin position="542"/>
        <end position="563"/>
    </location>
</feature>
<evidence type="ECO:0000313" key="3">
    <source>
        <dbReference type="Proteomes" id="UP000652176"/>
    </source>
</evidence>
<dbReference type="Proteomes" id="UP000652176">
    <property type="component" value="Unassembled WGS sequence"/>
</dbReference>
<feature type="transmembrane region" description="Helical" evidence="1">
    <location>
        <begin position="439"/>
        <end position="455"/>
    </location>
</feature>
<feature type="transmembrane region" description="Helical" evidence="1">
    <location>
        <begin position="7"/>
        <end position="28"/>
    </location>
</feature>
<organism evidence="2 3">
    <name type="scientific">Methylomonas albis</name>
    <dbReference type="NCBI Taxonomy" id="1854563"/>
    <lineage>
        <taxon>Bacteria</taxon>
        <taxon>Pseudomonadati</taxon>
        <taxon>Pseudomonadota</taxon>
        <taxon>Gammaproteobacteria</taxon>
        <taxon>Methylococcales</taxon>
        <taxon>Methylococcaceae</taxon>
        <taxon>Methylomonas</taxon>
    </lineage>
</organism>
<feature type="transmembrane region" description="Helical" evidence="1">
    <location>
        <begin position="595"/>
        <end position="615"/>
    </location>
</feature>
<feature type="transmembrane region" description="Helical" evidence="1">
    <location>
        <begin position="505"/>
        <end position="522"/>
    </location>
</feature>
<keyword evidence="3" id="KW-1185">Reference proteome</keyword>
<evidence type="ECO:0008006" key="4">
    <source>
        <dbReference type="Google" id="ProtNLM"/>
    </source>
</evidence>
<keyword evidence="1" id="KW-0472">Membrane</keyword>
<proteinExistence type="predicted"/>
<keyword evidence="1" id="KW-1133">Transmembrane helix</keyword>
<dbReference type="RefSeq" id="WP_192375055.1">
    <property type="nucleotide sequence ID" value="NZ_CAJHIV010000001.1"/>
</dbReference>
<evidence type="ECO:0000256" key="1">
    <source>
        <dbReference type="SAM" id="Phobius"/>
    </source>
</evidence>
<sequence>MYKIKLTAIYGHVFLCSIGLIGLVLKLIRALLLDGFFLGSQLQLSTSLFQPWQSVLSVGKREQLISYVLVMLATVLYYSISYLYIRRESHNLTDNSLLAWLEVAWERAAGYLFVVLLANVFLLAFFGSGGYYLVFLALLIWLLIFVLPAQFGGSVFSGYKSKFITTNSLMALVGVLAILPYIYYVGGGGVLENEFQDIPEQTILEDGLIVNNSEFINEHGIGGLVRYDPIGDHGMDPQKLIGEGIPIRITTDLKKWLNEADRPLRYFYSPASKQLYVLEYKEDESSQLASLFSVSSKSVFKSSKTARYSEQEWDFIRRNKSELINQSLAGHFFHHHFALIASINDYLLGKPPELTHYTYGWGNTLLIAEVLKLTGGFSFERYVHVTYLFYPVYFFILAGVAWLIFKDKNYLLLTSLMALIFFYAQGFESVRFAPGLNPIRHFLDLFALYMLFCFWRKNSLFYIVCFFLICAVSIVANKEFGLILYLSALLGLFVSNFIKPRLYHVVVLVIATILGPILWMANPTNSFGTISYVIKGLTVPDTPFAVIFVLGLFISFVAAILVITEKKLYWHLLLFWSFYSSGLLVYFVWNPIPNHIFSLGSVFAILLSLLLKVVLDHVRNYVTESTVISFFYKYLLVSLFPLVIFFFVHQLGYINYFNSHVIHKWNFKSADFESTMDPAFFFQAVNLIDQYSTGPEIYLVSKYSNILPWLSGKYNSVPYNEIALELVSEKEVNKAVKFILDRNPLYLFIDTDINRTHVGDIIDSKSSLGKYVGVANLSRDKALLIDNLRLLATPLLNNYKLVGSTPLVSVYKKN</sequence>
<comment type="caution">
    <text evidence="2">The sequence shown here is derived from an EMBL/GenBank/DDBJ whole genome shotgun (WGS) entry which is preliminary data.</text>
</comment>
<name>A0ABR9D0T4_9GAMM</name>
<feature type="transmembrane region" description="Helical" evidence="1">
    <location>
        <begin position="131"/>
        <end position="151"/>
    </location>
</feature>
<feature type="transmembrane region" description="Helical" evidence="1">
    <location>
        <begin position="163"/>
        <end position="184"/>
    </location>
</feature>
<feature type="transmembrane region" description="Helical" evidence="1">
    <location>
        <begin position="387"/>
        <end position="405"/>
    </location>
</feature>
<feature type="transmembrane region" description="Helical" evidence="1">
    <location>
        <begin position="460"/>
        <end position="476"/>
    </location>
</feature>
<feature type="transmembrane region" description="Helical" evidence="1">
    <location>
        <begin position="410"/>
        <end position="427"/>
    </location>
</feature>
<feature type="transmembrane region" description="Helical" evidence="1">
    <location>
        <begin position="482"/>
        <end position="498"/>
    </location>
</feature>
<gene>
    <name evidence="2" type="ORF">IE877_12680</name>
</gene>
<feature type="transmembrane region" description="Helical" evidence="1">
    <location>
        <begin position="570"/>
        <end position="589"/>
    </location>
</feature>
<feature type="transmembrane region" description="Helical" evidence="1">
    <location>
        <begin position="627"/>
        <end position="648"/>
    </location>
</feature>